<dbReference type="Gene3D" id="3.40.50.1820">
    <property type="entry name" value="alpha/beta hydrolase"/>
    <property type="match status" value="1"/>
</dbReference>
<evidence type="ECO:0000259" key="3">
    <source>
        <dbReference type="Pfam" id="PF00561"/>
    </source>
</evidence>
<gene>
    <name evidence="4" type="ORF">LAESUDRAFT_755472</name>
</gene>
<dbReference type="PANTHER" id="PTHR32268">
    <property type="entry name" value="HOMOSERINE O-ACETYLTRANSFERASE"/>
    <property type="match status" value="1"/>
</dbReference>
<dbReference type="InterPro" id="IPR000073">
    <property type="entry name" value="AB_hydrolase_1"/>
</dbReference>
<keyword evidence="4" id="KW-0808">Transferase</keyword>
<dbReference type="InParanoid" id="A0A165GTZ1"/>
<organism evidence="4 5">
    <name type="scientific">Laetiporus sulphureus 93-53</name>
    <dbReference type="NCBI Taxonomy" id="1314785"/>
    <lineage>
        <taxon>Eukaryota</taxon>
        <taxon>Fungi</taxon>
        <taxon>Dikarya</taxon>
        <taxon>Basidiomycota</taxon>
        <taxon>Agaricomycotina</taxon>
        <taxon>Agaricomycetes</taxon>
        <taxon>Polyporales</taxon>
        <taxon>Laetiporus</taxon>
    </lineage>
</organism>
<feature type="active site" evidence="2">
    <location>
        <position position="285"/>
    </location>
</feature>
<protein>
    <submittedName>
        <fullName evidence="4">Homoserine acetyltransferase</fullName>
    </submittedName>
</protein>
<dbReference type="InterPro" id="IPR029058">
    <property type="entry name" value="AB_hydrolase_fold"/>
</dbReference>
<dbReference type="GeneID" id="63829054"/>
<dbReference type="GO" id="GO:0016747">
    <property type="term" value="F:acyltransferase activity, transferring groups other than amino-acyl groups"/>
    <property type="evidence" value="ECO:0007669"/>
    <property type="project" value="InterPro"/>
</dbReference>
<feature type="domain" description="AB hydrolase-1" evidence="3">
    <location>
        <begin position="61"/>
        <end position="162"/>
    </location>
</feature>
<dbReference type="AlphaFoldDB" id="A0A165GTZ1"/>
<evidence type="ECO:0000256" key="1">
    <source>
        <dbReference type="ARBA" id="ARBA00006886"/>
    </source>
</evidence>
<dbReference type="RefSeq" id="XP_040768547.1">
    <property type="nucleotide sequence ID" value="XM_040912026.1"/>
</dbReference>
<name>A0A165GTZ1_9APHY</name>
<feature type="active site" description="Nucleophile" evidence="2">
    <location>
        <position position="130"/>
    </location>
</feature>
<sequence length="319" mass="35380">MSEVLYYHHGRFQLAGGVLPNAITAYRTYGNPKNPCILFPTCYGGRLDNRGLMGQDYMIGEDKVLNPSKYYIVTVALFSNGESSSPSNTPAPYNGPHFPHVSYEDNIRAQHALLTKGLGIEKLFCVIGVSMGGQQAYHWAAMYPDFVERFVAICSAARTNDLSRAFQEGFKAAFVCSKDFDNGYYKTRPEIAMHAFSRAIGPWIYSQAWFAQKGYLHDGMVSSMENFMCGAWDAGFLPWDANDLLVLMRTWGQGDISLVNGGNGDLAQCLANVKAKGLIMPCKTDLFFPPEENIKEVASMRGNGRLALIDSIWGHMSEL</sequence>
<proteinExistence type="inferred from homology"/>
<dbReference type="STRING" id="1314785.A0A165GTZ1"/>
<dbReference type="Pfam" id="PF00561">
    <property type="entry name" value="Abhydrolase_1"/>
    <property type="match status" value="1"/>
</dbReference>
<accession>A0A165GTZ1</accession>
<evidence type="ECO:0000313" key="5">
    <source>
        <dbReference type="Proteomes" id="UP000076871"/>
    </source>
</evidence>
<feature type="active site" evidence="2">
    <location>
        <position position="315"/>
    </location>
</feature>
<dbReference type="InterPro" id="IPR008220">
    <property type="entry name" value="HAT_MetX-like"/>
</dbReference>
<keyword evidence="5" id="KW-1185">Reference proteome</keyword>
<dbReference type="EMBL" id="KV427608">
    <property type="protein sequence ID" value="KZT10807.1"/>
    <property type="molecule type" value="Genomic_DNA"/>
</dbReference>
<dbReference type="OrthoDB" id="9972683at2759"/>
<evidence type="ECO:0000256" key="2">
    <source>
        <dbReference type="PIRSR" id="PIRSR000443-1"/>
    </source>
</evidence>
<dbReference type="SUPFAM" id="SSF53474">
    <property type="entry name" value="alpha/beta-Hydrolases"/>
    <property type="match status" value="1"/>
</dbReference>
<reference evidence="4 5" key="1">
    <citation type="journal article" date="2016" name="Mol. Biol. Evol.">
        <title>Comparative Genomics of Early-Diverging Mushroom-Forming Fungi Provides Insights into the Origins of Lignocellulose Decay Capabilities.</title>
        <authorList>
            <person name="Nagy L.G."/>
            <person name="Riley R."/>
            <person name="Tritt A."/>
            <person name="Adam C."/>
            <person name="Daum C."/>
            <person name="Floudas D."/>
            <person name="Sun H."/>
            <person name="Yadav J.S."/>
            <person name="Pangilinan J."/>
            <person name="Larsson K.H."/>
            <person name="Matsuura K."/>
            <person name="Barry K."/>
            <person name="Labutti K."/>
            <person name="Kuo R."/>
            <person name="Ohm R.A."/>
            <person name="Bhattacharya S.S."/>
            <person name="Shirouzu T."/>
            <person name="Yoshinaga Y."/>
            <person name="Martin F.M."/>
            <person name="Grigoriev I.V."/>
            <person name="Hibbett D.S."/>
        </authorList>
    </citation>
    <scope>NUCLEOTIDE SEQUENCE [LARGE SCALE GENOMIC DNA]</scope>
    <source>
        <strain evidence="4 5">93-53</strain>
    </source>
</reference>
<comment type="similarity">
    <text evidence="1">Belongs to the AB hydrolase superfamily. MetX family.</text>
</comment>
<dbReference type="PANTHER" id="PTHR32268:SF15">
    <property type="entry name" value="HOMOSERINE ACETYLTRANSFERASE FAMILY PROTEIN (AFU_ORTHOLOGUE AFUA_1G15350)"/>
    <property type="match status" value="1"/>
</dbReference>
<dbReference type="Proteomes" id="UP000076871">
    <property type="component" value="Unassembled WGS sequence"/>
</dbReference>
<dbReference type="PIRSF" id="PIRSF000443">
    <property type="entry name" value="Homoser_Ac_trans"/>
    <property type="match status" value="1"/>
</dbReference>
<evidence type="ECO:0000313" key="4">
    <source>
        <dbReference type="EMBL" id="KZT10807.1"/>
    </source>
</evidence>